<dbReference type="AlphaFoldDB" id="A0A078ABX9"/>
<name>A0A078ABX9_STYLE</name>
<gene>
    <name evidence="1" type="primary">Contig16488.g17553</name>
    <name evidence="1" type="ORF">STYLEM_8792</name>
</gene>
<protein>
    <submittedName>
        <fullName evidence="1">Uncharacterized protein</fullName>
    </submittedName>
</protein>
<evidence type="ECO:0000313" key="1">
    <source>
        <dbReference type="EMBL" id="CDW79800.1"/>
    </source>
</evidence>
<dbReference type="EMBL" id="CCKQ01008352">
    <property type="protein sequence ID" value="CDW79800.1"/>
    <property type="molecule type" value="Genomic_DNA"/>
</dbReference>
<sequence length="140" mass="16291">MLKLISTLFSFYGILYLLLSHSAILTCRYGQNHLSSVHQKYVNGRNEQYGFHWQQIDSKFMEKCPQKFPRIVFSLSDYILDKHPSFSGVIAQYTNDFLSGLTSMHDFILLSGILLTIAENLVFQQEIEFIRFQIIEIVTT</sequence>
<dbReference type="InParanoid" id="A0A078ABX9"/>
<keyword evidence="2" id="KW-1185">Reference proteome</keyword>
<dbReference type="Proteomes" id="UP000039865">
    <property type="component" value="Unassembled WGS sequence"/>
</dbReference>
<reference evidence="1 2" key="1">
    <citation type="submission" date="2014-06" db="EMBL/GenBank/DDBJ databases">
        <authorList>
            <person name="Swart Estienne"/>
        </authorList>
    </citation>
    <scope>NUCLEOTIDE SEQUENCE [LARGE SCALE GENOMIC DNA]</scope>
    <source>
        <strain evidence="1 2">130c</strain>
    </source>
</reference>
<evidence type="ECO:0000313" key="2">
    <source>
        <dbReference type="Proteomes" id="UP000039865"/>
    </source>
</evidence>
<proteinExistence type="predicted"/>
<accession>A0A078ABX9</accession>
<organism evidence="1 2">
    <name type="scientific">Stylonychia lemnae</name>
    <name type="common">Ciliate</name>
    <dbReference type="NCBI Taxonomy" id="5949"/>
    <lineage>
        <taxon>Eukaryota</taxon>
        <taxon>Sar</taxon>
        <taxon>Alveolata</taxon>
        <taxon>Ciliophora</taxon>
        <taxon>Intramacronucleata</taxon>
        <taxon>Spirotrichea</taxon>
        <taxon>Stichotrichia</taxon>
        <taxon>Sporadotrichida</taxon>
        <taxon>Oxytrichidae</taxon>
        <taxon>Stylonychinae</taxon>
        <taxon>Stylonychia</taxon>
    </lineage>
</organism>